<dbReference type="InterPro" id="IPR017896">
    <property type="entry name" value="4Fe4S_Fe-S-bd"/>
</dbReference>
<evidence type="ECO:0000256" key="8">
    <source>
        <dbReference type="RuleBase" id="RU368020"/>
    </source>
</evidence>
<dbReference type="RefSeq" id="WP_097196992.1">
    <property type="nucleotide sequence ID" value="NZ_OBQI01000007.1"/>
</dbReference>
<dbReference type="Pfam" id="PF13370">
    <property type="entry name" value="Fer4_13"/>
    <property type="match status" value="1"/>
</dbReference>
<dbReference type="GO" id="GO:0009055">
    <property type="term" value="F:electron transfer activity"/>
    <property type="evidence" value="ECO:0007669"/>
    <property type="project" value="UniProtKB-UniRule"/>
</dbReference>
<evidence type="ECO:0000256" key="6">
    <source>
        <dbReference type="ARBA" id="ARBA00023014"/>
    </source>
</evidence>
<proteinExistence type="predicted"/>
<evidence type="ECO:0000256" key="5">
    <source>
        <dbReference type="ARBA" id="ARBA00023004"/>
    </source>
</evidence>
<dbReference type="PANTHER" id="PTHR36923:SF3">
    <property type="entry name" value="FERREDOXIN"/>
    <property type="match status" value="1"/>
</dbReference>
<dbReference type="Gene3D" id="3.30.70.20">
    <property type="match status" value="1"/>
</dbReference>
<dbReference type="PANTHER" id="PTHR36923">
    <property type="entry name" value="FERREDOXIN"/>
    <property type="match status" value="1"/>
</dbReference>
<keyword evidence="4 8" id="KW-0249">Electron transport</keyword>
<name>A0A285VG88_9ACTN</name>
<evidence type="ECO:0000313" key="11">
    <source>
        <dbReference type="Proteomes" id="UP000219435"/>
    </source>
</evidence>
<keyword evidence="6 8" id="KW-0411">Iron-sulfur</keyword>
<dbReference type="PRINTS" id="PR00352">
    <property type="entry name" value="3FE4SFRDOXIN"/>
</dbReference>
<gene>
    <name evidence="10" type="ORF">SAMN05660748_4276</name>
</gene>
<evidence type="ECO:0000256" key="3">
    <source>
        <dbReference type="ARBA" id="ARBA00022723"/>
    </source>
</evidence>
<feature type="domain" description="4Fe-4S ferredoxin-type" evidence="9">
    <location>
        <begin position="1"/>
        <end position="29"/>
    </location>
</feature>
<dbReference type="Proteomes" id="UP000219435">
    <property type="component" value="Unassembled WGS sequence"/>
</dbReference>
<evidence type="ECO:0000256" key="4">
    <source>
        <dbReference type="ARBA" id="ARBA00022982"/>
    </source>
</evidence>
<dbReference type="InterPro" id="IPR051269">
    <property type="entry name" value="Fe-S_cluster_ET"/>
</dbReference>
<evidence type="ECO:0000256" key="7">
    <source>
        <dbReference type="ARBA" id="ARBA00023291"/>
    </source>
</evidence>
<dbReference type="SUPFAM" id="SSF54862">
    <property type="entry name" value="4Fe-4S ferredoxins"/>
    <property type="match status" value="1"/>
</dbReference>
<keyword evidence="5 8" id="KW-0408">Iron</keyword>
<keyword evidence="7" id="KW-0003">3Fe-4S</keyword>
<evidence type="ECO:0000259" key="9">
    <source>
        <dbReference type="PROSITE" id="PS51379"/>
    </source>
</evidence>
<dbReference type="OrthoDB" id="9803319at2"/>
<dbReference type="GO" id="GO:0005506">
    <property type="term" value="F:iron ion binding"/>
    <property type="evidence" value="ECO:0007669"/>
    <property type="project" value="UniProtKB-UniRule"/>
</dbReference>
<evidence type="ECO:0000256" key="1">
    <source>
        <dbReference type="ARBA" id="ARBA00001927"/>
    </source>
</evidence>
<comment type="cofactor">
    <cofactor evidence="1">
        <name>[3Fe-4S] cluster</name>
        <dbReference type="ChEBI" id="CHEBI:21137"/>
    </cofactor>
</comment>
<accession>A0A285VG88</accession>
<dbReference type="AlphaFoldDB" id="A0A285VG88"/>
<reference evidence="11" key="1">
    <citation type="submission" date="2017-08" db="EMBL/GenBank/DDBJ databases">
        <authorList>
            <person name="Varghese N."/>
            <person name="Submissions S."/>
        </authorList>
    </citation>
    <scope>NUCLEOTIDE SEQUENCE [LARGE SCALE GENOMIC DNA]</scope>
    <source>
        <strain evidence="11">DSM 4725</strain>
    </source>
</reference>
<dbReference type="PROSITE" id="PS51379">
    <property type="entry name" value="4FE4S_FER_2"/>
    <property type="match status" value="1"/>
</dbReference>
<keyword evidence="3 8" id="KW-0479">Metal-binding</keyword>
<dbReference type="EMBL" id="OBQI01000007">
    <property type="protein sequence ID" value="SOC52983.1"/>
    <property type="molecule type" value="Genomic_DNA"/>
</dbReference>
<sequence>MRIVLDENKCSSLGMCESVAPDFFEVGDDGALKLLNPTPPGGRRALMEEAVAACPTSALSIEE</sequence>
<protein>
    <recommendedName>
        <fullName evidence="8">Ferredoxin</fullName>
    </recommendedName>
</protein>
<dbReference type="GO" id="GO:0051538">
    <property type="term" value="F:3 iron, 4 sulfur cluster binding"/>
    <property type="evidence" value="ECO:0007669"/>
    <property type="project" value="UniProtKB-KW"/>
</dbReference>
<dbReference type="InterPro" id="IPR001080">
    <property type="entry name" value="3Fe4S_ferredoxin"/>
</dbReference>
<keyword evidence="11" id="KW-1185">Reference proteome</keyword>
<comment type="function">
    <text evidence="8">Ferredoxins are iron-sulfur proteins that transfer electrons in a wide variety of metabolic reactions.</text>
</comment>
<organism evidence="10 11">
    <name type="scientific">Blastococcus aggregatus</name>
    <dbReference type="NCBI Taxonomy" id="38502"/>
    <lineage>
        <taxon>Bacteria</taxon>
        <taxon>Bacillati</taxon>
        <taxon>Actinomycetota</taxon>
        <taxon>Actinomycetes</taxon>
        <taxon>Geodermatophilales</taxon>
        <taxon>Geodermatophilaceae</taxon>
        <taxon>Blastococcus</taxon>
    </lineage>
</organism>
<evidence type="ECO:0000313" key="10">
    <source>
        <dbReference type="EMBL" id="SOC52983.1"/>
    </source>
</evidence>
<evidence type="ECO:0000256" key="2">
    <source>
        <dbReference type="ARBA" id="ARBA00022448"/>
    </source>
</evidence>
<keyword evidence="2 8" id="KW-0813">Transport</keyword>